<evidence type="ECO:0000256" key="4">
    <source>
        <dbReference type="ARBA" id="ARBA00022670"/>
    </source>
</evidence>
<dbReference type="EMBL" id="JBJXBP010000005">
    <property type="protein sequence ID" value="KAL3830048.1"/>
    <property type="molecule type" value="Genomic_DNA"/>
</dbReference>
<feature type="transmembrane region" description="Helical" evidence="9">
    <location>
        <begin position="116"/>
        <end position="141"/>
    </location>
</feature>
<evidence type="ECO:0000313" key="11">
    <source>
        <dbReference type="EMBL" id="KAL3830048.1"/>
    </source>
</evidence>
<gene>
    <name evidence="11" type="ORF">ACJIZ3_018850</name>
</gene>
<evidence type="ECO:0000256" key="6">
    <source>
        <dbReference type="ARBA" id="ARBA00022801"/>
    </source>
</evidence>
<dbReference type="AlphaFoldDB" id="A0ABD3T035"/>
<sequence length="468" mass="51907">MKLIFSTLLLVLQVLPSVHAYGRGSSYNPLANLMKRSTAYTEVDNHHFHVHIQQQEGFKLKDKITTLPGQPIVQYSGYITVDPNSGRALFYYFTESEDSAAKPLVLWLNGGNCFSFFFYICFLITSIIYLLMCCVCSSLGAGAMTELGPFRVHADGETLWLNKGAWNKLANLIFLESPAGVGFSYSNTTADYAASGDGRRFPEYKNRAFYITGETQLILERNPTVINLKGIAIGINAYIHEEDMNNGLFEFYWRHTLLPDEIHKGIEQNCNFSLGANLTALCEDYSAQATEAIGKIFPYDIYAPTCSSSSSQTNSGYDPCSDQYVNAYLNKPEVQKALHANIGPWEVCSDSIGSMWLDSPLTVLPTIKELMSTGIRVWIYSGDTDAVVPVTTTSLSLPKLTVGTKTPWYPWYNQGSEGEVGGYAVEYENITFVTVKGAGHFVPSYKPESALTLFASFLDGKLRKKPTP</sequence>
<evidence type="ECO:0000256" key="7">
    <source>
        <dbReference type="ARBA" id="ARBA00023157"/>
    </source>
</evidence>
<evidence type="ECO:0000256" key="1">
    <source>
        <dbReference type="ARBA" id="ARBA00004613"/>
    </source>
</evidence>
<dbReference type="GO" id="GO:0006508">
    <property type="term" value="P:proteolysis"/>
    <property type="evidence" value="ECO:0007669"/>
    <property type="project" value="UniProtKB-KW"/>
</dbReference>
<keyword evidence="5 10" id="KW-0732">Signal</keyword>
<dbReference type="Pfam" id="PF00450">
    <property type="entry name" value="Peptidase_S10"/>
    <property type="match status" value="2"/>
</dbReference>
<evidence type="ECO:0000256" key="10">
    <source>
        <dbReference type="SAM" id="SignalP"/>
    </source>
</evidence>
<dbReference type="SUPFAM" id="SSF53474">
    <property type="entry name" value="alpha/beta-Hydrolases"/>
    <property type="match status" value="1"/>
</dbReference>
<dbReference type="Proteomes" id="UP001634393">
    <property type="component" value="Unassembled WGS sequence"/>
</dbReference>
<keyword evidence="9" id="KW-0472">Membrane</keyword>
<evidence type="ECO:0008006" key="13">
    <source>
        <dbReference type="Google" id="ProtNLM"/>
    </source>
</evidence>
<organism evidence="11 12">
    <name type="scientific">Penstemon smallii</name>
    <dbReference type="NCBI Taxonomy" id="265156"/>
    <lineage>
        <taxon>Eukaryota</taxon>
        <taxon>Viridiplantae</taxon>
        <taxon>Streptophyta</taxon>
        <taxon>Embryophyta</taxon>
        <taxon>Tracheophyta</taxon>
        <taxon>Spermatophyta</taxon>
        <taxon>Magnoliopsida</taxon>
        <taxon>eudicotyledons</taxon>
        <taxon>Gunneridae</taxon>
        <taxon>Pentapetalae</taxon>
        <taxon>asterids</taxon>
        <taxon>lamiids</taxon>
        <taxon>Lamiales</taxon>
        <taxon>Plantaginaceae</taxon>
        <taxon>Cheloneae</taxon>
        <taxon>Penstemon</taxon>
    </lineage>
</organism>
<keyword evidence="3" id="KW-0121">Carboxypeptidase</keyword>
<keyword evidence="12" id="KW-1185">Reference proteome</keyword>
<evidence type="ECO:0000256" key="5">
    <source>
        <dbReference type="ARBA" id="ARBA00022729"/>
    </source>
</evidence>
<dbReference type="InterPro" id="IPR033124">
    <property type="entry name" value="Ser_caboxypep_his_AS"/>
</dbReference>
<name>A0ABD3T035_9LAMI</name>
<evidence type="ECO:0000256" key="8">
    <source>
        <dbReference type="ARBA" id="ARBA00023180"/>
    </source>
</evidence>
<accession>A0ABD3T035</accession>
<dbReference type="Gene3D" id="6.10.250.940">
    <property type="match status" value="1"/>
</dbReference>
<dbReference type="PROSITE" id="PS00560">
    <property type="entry name" value="CARBOXYPEPT_SER_HIS"/>
    <property type="match status" value="1"/>
</dbReference>
<dbReference type="GO" id="GO:0004180">
    <property type="term" value="F:carboxypeptidase activity"/>
    <property type="evidence" value="ECO:0007669"/>
    <property type="project" value="UniProtKB-KW"/>
</dbReference>
<dbReference type="PRINTS" id="PR00724">
    <property type="entry name" value="CRBOXYPTASEC"/>
</dbReference>
<reference evidence="11 12" key="1">
    <citation type="submission" date="2024-12" db="EMBL/GenBank/DDBJ databases">
        <title>The unique morphological basis and parallel evolutionary history of personate flowers in Penstemon.</title>
        <authorList>
            <person name="Depatie T.H."/>
            <person name="Wessinger C.A."/>
        </authorList>
    </citation>
    <scope>NUCLEOTIDE SEQUENCE [LARGE SCALE GENOMIC DNA]</scope>
    <source>
        <strain evidence="11">WTNN_2</strain>
        <tissue evidence="11">Leaf</tissue>
    </source>
</reference>
<comment type="subcellular location">
    <subcellularLocation>
        <location evidence="1">Secreted</location>
    </subcellularLocation>
</comment>
<keyword evidence="6" id="KW-0378">Hydrolase</keyword>
<feature type="signal peptide" evidence="10">
    <location>
        <begin position="1"/>
        <end position="20"/>
    </location>
</feature>
<dbReference type="PANTHER" id="PTHR11802">
    <property type="entry name" value="SERINE PROTEASE FAMILY S10 SERINE CARBOXYPEPTIDASE"/>
    <property type="match status" value="1"/>
</dbReference>
<dbReference type="PANTHER" id="PTHR11802:SF460">
    <property type="entry name" value="CARBOXYPEPTIDASE"/>
    <property type="match status" value="1"/>
</dbReference>
<dbReference type="InterPro" id="IPR001563">
    <property type="entry name" value="Peptidase_S10"/>
</dbReference>
<keyword evidence="9" id="KW-1133">Transmembrane helix</keyword>
<evidence type="ECO:0000256" key="9">
    <source>
        <dbReference type="SAM" id="Phobius"/>
    </source>
</evidence>
<feature type="chain" id="PRO_5044845446" description="Serine carboxypeptidase" evidence="10">
    <location>
        <begin position="21"/>
        <end position="468"/>
    </location>
</feature>
<proteinExistence type="inferred from homology"/>
<keyword evidence="9" id="KW-0812">Transmembrane</keyword>
<evidence type="ECO:0000313" key="12">
    <source>
        <dbReference type="Proteomes" id="UP001634393"/>
    </source>
</evidence>
<comment type="caution">
    <text evidence="11">The sequence shown here is derived from an EMBL/GenBank/DDBJ whole genome shotgun (WGS) entry which is preliminary data.</text>
</comment>
<protein>
    <recommendedName>
        <fullName evidence="13">Serine carboxypeptidase</fullName>
    </recommendedName>
</protein>
<dbReference type="InterPro" id="IPR029058">
    <property type="entry name" value="AB_hydrolase_fold"/>
</dbReference>
<dbReference type="Gene3D" id="3.40.50.11320">
    <property type="match status" value="1"/>
</dbReference>
<comment type="similarity">
    <text evidence="2">Belongs to the peptidase S10 family.</text>
</comment>
<dbReference type="FunFam" id="3.40.50.11320:FF:000002">
    <property type="entry name" value="Carboxypeptidase"/>
    <property type="match status" value="1"/>
</dbReference>
<evidence type="ECO:0000256" key="2">
    <source>
        <dbReference type="ARBA" id="ARBA00009431"/>
    </source>
</evidence>
<keyword evidence="7" id="KW-1015">Disulfide bond</keyword>
<keyword evidence="4" id="KW-0645">Protease</keyword>
<dbReference type="GO" id="GO:0005576">
    <property type="term" value="C:extracellular region"/>
    <property type="evidence" value="ECO:0007669"/>
    <property type="project" value="UniProtKB-SubCell"/>
</dbReference>
<dbReference type="Gene3D" id="3.40.50.1820">
    <property type="entry name" value="alpha/beta hydrolase"/>
    <property type="match status" value="1"/>
</dbReference>
<evidence type="ECO:0000256" key="3">
    <source>
        <dbReference type="ARBA" id="ARBA00022645"/>
    </source>
</evidence>
<keyword evidence="8" id="KW-0325">Glycoprotein</keyword>